<accession>X1JSS6</accession>
<sequence length="41" mass="4683">RMQDKEFIKKARKILENCISGGCDEKLILSNFDKLAGDKLI</sequence>
<protein>
    <submittedName>
        <fullName evidence="1">Uncharacterized protein</fullName>
    </submittedName>
</protein>
<evidence type="ECO:0000313" key="1">
    <source>
        <dbReference type="EMBL" id="GAH97112.1"/>
    </source>
</evidence>
<reference evidence="1" key="1">
    <citation type="journal article" date="2014" name="Front. Microbiol.">
        <title>High frequency of phylogenetically diverse reductive dehalogenase-homologous genes in deep subseafloor sedimentary metagenomes.</title>
        <authorList>
            <person name="Kawai M."/>
            <person name="Futagami T."/>
            <person name="Toyoda A."/>
            <person name="Takaki Y."/>
            <person name="Nishi S."/>
            <person name="Hori S."/>
            <person name="Arai W."/>
            <person name="Tsubouchi T."/>
            <person name="Morono Y."/>
            <person name="Uchiyama I."/>
            <person name="Ito T."/>
            <person name="Fujiyama A."/>
            <person name="Inagaki F."/>
            <person name="Takami H."/>
        </authorList>
    </citation>
    <scope>NUCLEOTIDE SEQUENCE</scope>
    <source>
        <strain evidence="1">Expedition CK06-06</strain>
    </source>
</reference>
<dbReference type="AlphaFoldDB" id="X1JSS6"/>
<feature type="non-terminal residue" evidence="1">
    <location>
        <position position="1"/>
    </location>
</feature>
<gene>
    <name evidence="1" type="ORF">S03H2_72071</name>
</gene>
<name>X1JSS6_9ZZZZ</name>
<comment type="caution">
    <text evidence="1">The sequence shown here is derived from an EMBL/GenBank/DDBJ whole genome shotgun (WGS) entry which is preliminary data.</text>
</comment>
<organism evidence="1">
    <name type="scientific">marine sediment metagenome</name>
    <dbReference type="NCBI Taxonomy" id="412755"/>
    <lineage>
        <taxon>unclassified sequences</taxon>
        <taxon>metagenomes</taxon>
        <taxon>ecological metagenomes</taxon>
    </lineage>
</organism>
<proteinExistence type="predicted"/>
<dbReference type="EMBL" id="BARU01048531">
    <property type="protein sequence ID" value="GAH97112.1"/>
    <property type="molecule type" value="Genomic_DNA"/>
</dbReference>